<evidence type="ECO:0000313" key="1">
    <source>
        <dbReference type="EMBL" id="TQL87822.1"/>
    </source>
</evidence>
<dbReference type="OrthoDB" id="9815126at2"/>
<dbReference type="PANTHER" id="PTHR43857:SF1">
    <property type="entry name" value="YJGH FAMILY PROTEIN"/>
    <property type="match status" value="1"/>
</dbReference>
<dbReference type="Proteomes" id="UP000316096">
    <property type="component" value="Unassembled WGS sequence"/>
</dbReference>
<dbReference type="Pfam" id="PF01042">
    <property type="entry name" value="Ribonuc_L-PSP"/>
    <property type="match status" value="1"/>
</dbReference>
<dbReference type="PANTHER" id="PTHR43857">
    <property type="entry name" value="BLR7761 PROTEIN"/>
    <property type="match status" value="1"/>
</dbReference>
<dbReference type="RefSeq" id="WP_141963401.1">
    <property type="nucleotide sequence ID" value="NZ_VFOZ01000003.1"/>
</dbReference>
<dbReference type="InterPro" id="IPR035959">
    <property type="entry name" value="RutC-like_sf"/>
</dbReference>
<gene>
    <name evidence="1" type="ORF">FB559_8431</name>
</gene>
<sequence>MSTPESFDAGVAHQIGRYADAVRVPAGHDQILVSGTPGLGPDGTLPDTMAGEATQAWQNITEILSRAGASLSDIVGVRQWLTSAEDIAAYVAVRKEFIHHEPVYMLAVVPGLVRPEFRVEIEVIAAVPATAA</sequence>
<proteinExistence type="predicted"/>
<dbReference type="SUPFAM" id="SSF55298">
    <property type="entry name" value="YjgF-like"/>
    <property type="match status" value="1"/>
</dbReference>
<dbReference type="InterPro" id="IPR006175">
    <property type="entry name" value="YjgF/YER057c/UK114"/>
</dbReference>
<protein>
    <submittedName>
        <fullName evidence="1">Enamine deaminase RidA (YjgF/YER057c/UK114 family)</fullName>
    </submittedName>
</protein>
<dbReference type="Gene3D" id="3.30.1330.40">
    <property type="entry name" value="RutC-like"/>
    <property type="match status" value="1"/>
</dbReference>
<comment type="caution">
    <text evidence="1">The sequence shown here is derived from an EMBL/GenBank/DDBJ whole genome shotgun (WGS) entry which is preliminary data.</text>
</comment>
<accession>A0A543BSN7</accession>
<organism evidence="1 2">
    <name type="scientific">Actinoallomurus bryophytorum</name>
    <dbReference type="NCBI Taxonomy" id="1490222"/>
    <lineage>
        <taxon>Bacteria</taxon>
        <taxon>Bacillati</taxon>
        <taxon>Actinomycetota</taxon>
        <taxon>Actinomycetes</taxon>
        <taxon>Streptosporangiales</taxon>
        <taxon>Thermomonosporaceae</taxon>
        <taxon>Actinoallomurus</taxon>
    </lineage>
</organism>
<dbReference type="EMBL" id="VFOZ01000003">
    <property type="protein sequence ID" value="TQL87822.1"/>
    <property type="molecule type" value="Genomic_DNA"/>
</dbReference>
<reference evidence="1 2" key="1">
    <citation type="submission" date="2019-06" db="EMBL/GenBank/DDBJ databases">
        <title>Sequencing the genomes of 1000 actinobacteria strains.</title>
        <authorList>
            <person name="Klenk H.-P."/>
        </authorList>
    </citation>
    <scope>NUCLEOTIDE SEQUENCE [LARGE SCALE GENOMIC DNA]</scope>
    <source>
        <strain evidence="1 2">DSM 102200</strain>
    </source>
</reference>
<name>A0A543BSN7_9ACTN</name>
<dbReference type="AlphaFoldDB" id="A0A543BSN7"/>
<evidence type="ECO:0000313" key="2">
    <source>
        <dbReference type="Proteomes" id="UP000316096"/>
    </source>
</evidence>
<keyword evidence="2" id="KW-1185">Reference proteome</keyword>